<feature type="compositionally biased region" description="Low complexity" evidence="1">
    <location>
        <begin position="53"/>
        <end position="72"/>
    </location>
</feature>
<name>A0ABD3IXC3_EUCGL</name>
<dbReference type="SUPFAM" id="SSF56281">
    <property type="entry name" value="Metallo-hydrolase/oxidoreductase"/>
    <property type="match status" value="1"/>
</dbReference>
<dbReference type="Pfam" id="PF13370">
    <property type="entry name" value="Fer4_13"/>
    <property type="match status" value="1"/>
</dbReference>
<evidence type="ECO:0000313" key="3">
    <source>
        <dbReference type="EMBL" id="KAL3718704.1"/>
    </source>
</evidence>
<dbReference type="Gene3D" id="3.30.70.20">
    <property type="match status" value="1"/>
</dbReference>
<dbReference type="AlphaFoldDB" id="A0ABD3IXC3"/>
<accession>A0ABD3IXC3</accession>
<dbReference type="Pfam" id="PF00753">
    <property type="entry name" value="Lactamase_B"/>
    <property type="match status" value="1"/>
</dbReference>
<feature type="domain" description="Metallo-beta-lactamase" evidence="2">
    <location>
        <begin position="184"/>
        <end position="342"/>
    </location>
</feature>
<gene>
    <name evidence="3" type="ORF">ACJRO7_003773</name>
</gene>
<dbReference type="CDD" id="cd07727">
    <property type="entry name" value="YmaE-like_MBL-fold"/>
    <property type="match status" value="1"/>
</dbReference>
<dbReference type="Proteomes" id="UP001634007">
    <property type="component" value="Unassembled WGS sequence"/>
</dbReference>
<comment type="caution">
    <text evidence="3">The sequence shown here is derived from an EMBL/GenBank/DDBJ whole genome shotgun (WGS) entry which is preliminary data.</text>
</comment>
<proteinExistence type="predicted"/>
<evidence type="ECO:0000313" key="4">
    <source>
        <dbReference type="Proteomes" id="UP001634007"/>
    </source>
</evidence>
<keyword evidence="4" id="KW-1185">Reference proteome</keyword>
<dbReference type="SUPFAM" id="SSF54862">
    <property type="entry name" value="4Fe-4S ferredoxins"/>
    <property type="match status" value="1"/>
</dbReference>
<sequence length="372" mass="41604">MILSFAPPRSQCLGPSSSSSSSSVAAADPRRRLPSTRASLNRERRAPKHRPQSASSASPSSPAAAAAAASSSLSYGRRRRRRPQNVDGDFFVDTTCIDCDTCRWMAPQIFMRVDEMSAVFKQPANEEERLKALQALISCPTSSIHTEKPAPDVLVAHETFPIPIDEQKLPGVYHCGYHSEKSYGASSYLIVRAEGNILIDSPRYTERLARKIEMLGGAHSMFLTHKDDVADHKKWRERLGCDRILHSEDLEDSTAEIEIKLEGRGPWNLGQDIELIHTPGHMEGSVCLLYKPLEVIFTGDHLIMTPTGLSIVERYNRCSVTAQLNSVEKLVDLDFRWIVPGHGRRIEFKSSLEKDLVLKEFVQQKSSQFAYI</sequence>
<protein>
    <recommendedName>
        <fullName evidence="2">Metallo-beta-lactamase domain-containing protein</fullName>
    </recommendedName>
</protein>
<dbReference type="Gene3D" id="3.60.15.10">
    <property type="entry name" value="Ribonuclease Z/Hydroxyacylglutathione hydrolase-like"/>
    <property type="match status" value="1"/>
</dbReference>
<dbReference type="SMART" id="SM00849">
    <property type="entry name" value="Lactamase_B"/>
    <property type="match status" value="1"/>
</dbReference>
<evidence type="ECO:0000259" key="2">
    <source>
        <dbReference type="SMART" id="SM00849"/>
    </source>
</evidence>
<feature type="region of interest" description="Disordered" evidence="1">
    <location>
        <begin position="1"/>
        <end position="80"/>
    </location>
</feature>
<reference evidence="3 4" key="1">
    <citation type="submission" date="2024-11" db="EMBL/GenBank/DDBJ databases">
        <title>Chromosome-level genome assembly of Eucalyptus globulus Labill. provides insights into its genome evolution.</title>
        <authorList>
            <person name="Li X."/>
        </authorList>
    </citation>
    <scope>NUCLEOTIDE SEQUENCE [LARGE SCALE GENOMIC DNA]</scope>
    <source>
        <strain evidence="3">CL2024</strain>
        <tissue evidence="3">Fresh tender leaves</tissue>
    </source>
</reference>
<dbReference type="PANTHER" id="PTHR42773:SF1">
    <property type="entry name" value="METALLO-BETA-LACTAMASE FAMILY PROTEIN"/>
    <property type="match status" value="1"/>
</dbReference>
<evidence type="ECO:0000256" key="1">
    <source>
        <dbReference type="SAM" id="MobiDB-lite"/>
    </source>
</evidence>
<dbReference type="PANTHER" id="PTHR42773">
    <property type="entry name" value="METALLO-BETA-LACTAMASE-RELATED"/>
    <property type="match status" value="1"/>
</dbReference>
<dbReference type="InterPro" id="IPR036866">
    <property type="entry name" value="RibonucZ/Hydroxyglut_hydro"/>
</dbReference>
<dbReference type="EMBL" id="JBJKBG010000010">
    <property type="protein sequence ID" value="KAL3718704.1"/>
    <property type="molecule type" value="Genomic_DNA"/>
</dbReference>
<dbReference type="InterPro" id="IPR001279">
    <property type="entry name" value="Metallo-B-lactamas"/>
</dbReference>
<organism evidence="3 4">
    <name type="scientific">Eucalyptus globulus</name>
    <name type="common">Tasmanian blue gum</name>
    <dbReference type="NCBI Taxonomy" id="34317"/>
    <lineage>
        <taxon>Eukaryota</taxon>
        <taxon>Viridiplantae</taxon>
        <taxon>Streptophyta</taxon>
        <taxon>Embryophyta</taxon>
        <taxon>Tracheophyta</taxon>
        <taxon>Spermatophyta</taxon>
        <taxon>Magnoliopsida</taxon>
        <taxon>eudicotyledons</taxon>
        <taxon>Gunneridae</taxon>
        <taxon>Pentapetalae</taxon>
        <taxon>rosids</taxon>
        <taxon>malvids</taxon>
        <taxon>Myrtales</taxon>
        <taxon>Myrtaceae</taxon>
        <taxon>Myrtoideae</taxon>
        <taxon>Eucalypteae</taxon>
        <taxon>Eucalyptus</taxon>
    </lineage>
</organism>